<feature type="transmembrane region" description="Helical" evidence="1">
    <location>
        <begin position="62"/>
        <end position="80"/>
    </location>
</feature>
<keyword evidence="1" id="KW-1133">Transmembrane helix</keyword>
<keyword evidence="3" id="KW-1185">Reference proteome</keyword>
<dbReference type="EMBL" id="JFGV01000025">
    <property type="protein sequence ID" value="EYU15458.1"/>
    <property type="molecule type" value="Genomic_DNA"/>
</dbReference>
<evidence type="ECO:0000313" key="2">
    <source>
        <dbReference type="EMBL" id="EYU15458.1"/>
    </source>
</evidence>
<comment type="caution">
    <text evidence="2">The sequence shown here is derived from an EMBL/GenBank/DDBJ whole genome shotgun (WGS) entry which is preliminary data.</text>
</comment>
<dbReference type="AlphaFoldDB" id="A0A022PKK1"/>
<name>A0A022PKK1_9GAMM</name>
<keyword evidence="1" id="KW-0812">Transmembrane</keyword>
<evidence type="ECO:0000313" key="3">
    <source>
        <dbReference type="Proteomes" id="UP000023464"/>
    </source>
</evidence>
<accession>A0A022PKK1</accession>
<proteinExistence type="predicted"/>
<keyword evidence="1" id="KW-0472">Membrane</keyword>
<organism evidence="2 3">
    <name type="scientific">Photorhabdus aegyptia</name>
    <dbReference type="NCBI Taxonomy" id="2805098"/>
    <lineage>
        <taxon>Bacteria</taxon>
        <taxon>Pseudomonadati</taxon>
        <taxon>Pseudomonadota</taxon>
        <taxon>Gammaproteobacteria</taxon>
        <taxon>Enterobacterales</taxon>
        <taxon>Morganellaceae</taxon>
        <taxon>Photorhabdus</taxon>
    </lineage>
</organism>
<feature type="transmembrane region" description="Helical" evidence="1">
    <location>
        <begin position="92"/>
        <end position="109"/>
    </location>
</feature>
<protein>
    <submittedName>
        <fullName evidence="2">Uncharacterized protein</fullName>
    </submittedName>
</protein>
<reference evidence="2 3" key="1">
    <citation type="submission" date="2014-03" db="EMBL/GenBank/DDBJ databases">
        <title>Draft Genome of Photorhabdus luminescens BA1, an Egyptian Isolate.</title>
        <authorList>
            <person name="Ghazal S."/>
            <person name="Hurst S.G.IV."/>
            <person name="Morris K."/>
            <person name="Thomas K."/>
            <person name="Tisa L.S."/>
        </authorList>
    </citation>
    <scope>NUCLEOTIDE SEQUENCE [LARGE SCALE GENOMIC DNA]</scope>
    <source>
        <strain evidence="2 3">BA1</strain>
    </source>
</reference>
<gene>
    <name evidence="2" type="ORF">BA1DRAFT_02011</name>
</gene>
<dbReference type="RefSeq" id="WP_036778348.1">
    <property type="nucleotide sequence ID" value="NZ_CAWLTM010000090.1"/>
</dbReference>
<sequence>MADTDESIETHNRPFCSLIIYPAKDNNFTFSVKTEKKQYCWKNFALNQCLLLLPNVSLKRKVILVGSLGIISVTSFMIAAKRFVSFFSGSHLDIFVEVVLSYLLLVLIVR</sequence>
<evidence type="ECO:0000256" key="1">
    <source>
        <dbReference type="SAM" id="Phobius"/>
    </source>
</evidence>
<dbReference type="Proteomes" id="UP000023464">
    <property type="component" value="Unassembled WGS sequence"/>
</dbReference>